<dbReference type="GO" id="GO:0005886">
    <property type="term" value="C:plasma membrane"/>
    <property type="evidence" value="ECO:0007669"/>
    <property type="project" value="TreeGrafter"/>
</dbReference>
<proteinExistence type="predicted"/>
<dbReference type="PANTHER" id="PTHR45138">
    <property type="entry name" value="REGULATORY COMPONENTS OF SENSORY TRANSDUCTION SYSTEM"/>
    <property type="match status" value="1"/>
</dbReference>
<sequence length="693" mass="81048">MMYHISIISEGDCMKEEIHKAFDDYLERFQSDENVCESIKKLVLEQLGCGSELDAVLRRFLEIAETQHYPYATPLGYAMLFFRTYASDIDLAISYNEKARKLFLQLPDYKERDGILTVANNAVLANILKENYGAAYQEIAAAMPLAEKGGRISYYSAFLNNGAIILREFGLYKKAIQQVEETLEKRDLIGESNFFITIFLLSSLYLYARETDKVRKLLEAHMQELIKSEYFDPSIYYKQYMEAAIIDDNRPLAEQWFQTLTQTYDFSKNDHLDNNEVYLSLARYHMYQKDYEKAQEYYEHLLAHMDELLGHKRHILEEAAKLYECLNDHARAYSYMRQAHELSITYTAFIDDMYRQEIEDVWEKNRMLSYEVLYDRLLDMTEFGKTVTSCLNRKQLFHVIEQHAGRIFSFDNWEVLLYEEPRGLFHSLNDTCYELETHPILRECIRKAASQKLPSLTPESAITQSLGSLYDEKTRSMLLQPITYQGTILAIFCMKSNQMENFSRTDQRLLQVFADYIAIAIHNVLQFEDALDKSSYDYLSGIYNRSALMQYGETMLQEVLQNRHSIGVLMMDIDDFKKINDTFGHMQGDEVIRRVTAIMRQKQRHGIIARFGGEEFILLIDSISKQELYELAEDIRYACEACRIATENGTISFTISIGCYYQEHPTSALQELFNEADQRLYIAKRNGKNYVQM</sequence>
<dbReference type="PANTHER" id="PTHR45138:SF9">
    <property type="entry name" value="DIGUANYLATE CYCLASE DGCM-RELATED"/>
    <property type="match status" value="1"/>
</dbReference>
<feature type="domain" description="GGDEF" evidence="1">
    <location>
        <begin position="564"/>
        <end position="693"/>
    </location>
</feature>
<evidence type="ECO:0000259" key="1">
    <source>
        <dbReference type="PROSITE" id="PS50887"/>
    </source>
</evidence>
<dbReference type="PROSITE" id="PS50887">
    <property type="entry name" value="GGDEF"/>
    <property type="match status" value="1"/>
</dbReference>
<dbReference type="Proteomes" id="UP000503330">
    <property type="component" value="Chromosome"/>
</dbReference>
<dbReference type="AlphaFoldDB" id="A0AAP9MDI3"/>
<dbReference type="GO" id="GO:0043709">
    <property type="term" value="P:cell adhesion involved in single-species biofilm formation"/>
    <property type="evidence" value="ECO:0007669"/>
    <property type="project" value="TreeGrafter"/>
</dbReference>
<dbReference type="SUPFAM" id="SSF48452">
    <property type="entry name" value="TPR-like"/>
    <property type="match status" value="1"/>
</dbReference>
<organism evidence="2 3">
    <name type="scientific">Clostridium innocuum</name>
    <dbReference type="NCBI Taxonomy" id="1522"/>
    <lineage>
        <taxon>Bacteria</taxon>
        <taxon>Bacillati</taxon>
        <taxon>Bacillota</taxon>
        <taxon>Clostridia</taxon>
        <taxon>Eubacteriales</taxon>
        <taxon>Clostridiaceae</taxon>
        <taxon>Clostridium</taxon>
    </lineage>
</organism>
<name>A0AAP9MDI3_CLOIN</name>
<dbReference type="Pfam" id="PF00990">
    <property type="entry name" value="GGDEF"/>
    <property type="match status" value="1"/>
</dbReference>
<dbReference type="CDD" id="cd01949">
    <property type="entry name" value="GGDEF"/>
    <property type="match status" value="1"/>
</dbReference>
<dbReference type="Pfam" id="PF01590">
    <property type="entry name" value="GAF"/>
    <property type="match status" value="1"/>
</dbReference>
<dbReference type="EMBL" id="CP048838">
    <property type="protein sequence ID" value="QJA02183.1"/>
    <property type="molecule type" value="Genomic_DNA"/>
</dbReference>
<dbReference type="GO" id="GO:1902201">
    <property type="term" value="P:negative regulation of bacterial-type flagellum-dependent cell motility"/>
    <property type="evidence" value="ECO:0007669"/>
    <property type="project" value="TreeGrafter"/>
</dbReference>
<dbReference type="InterPro" id="IPR000160">
    <property type="entry name" value="GGDEF_dom"/>
</dbReference>
<dbReference type="SMART" id="SM00065">
    <property type="entry name" value="GAF"/>
    <property type="match status" value="1"/>
</dbReference>
<accession>A0AAP9MDI3</accession>
<dbReference type="SUPFAM" id="SSF55073">
    <property type="entry name" value="Nucleotide cyclase"/>
    <property type="match status" value="1"/>
</dbReference>
<dbReference type="InterPro" id="IPR011990">
    <property type="entry name" value="TPR-like_helical_dom_sf"/>
</dbReference>
<protein>
    <submittedName>
        <fullName evidence="2">Diguanylate cyclase</fullName>
    </submittedName>
</protein>
<dbReference type="GO" id="GO:0052621">
    <property type="term" value="F:diguanylate cyclase activity"/>
    <property type="evidence" value="ECO:0007669"/>
    <property type="project" value="TreeGrafter"/>
</dbReference>
<dbReference type="SMART" id="SM00267">
    <property type="entry name" value="GGDEF"/>
    <property type="match status" value="1"/>
</dbReference>
<dbReference type="InterPro" id="IPR029787">
    <property type="entry name" value="Nucleotide_cyclase"/>
</dbReference>
<dbReference type="Gene3D" id="1.25.40.10">
    <property type="entry name" value="Tetratricopeptide repeat domain"/>
    <property type="match status" value="1"/>
</dbReference>
<gene>
    <name evidence="2" type="ORF">G4D54_06965</name>
</gene>
<dbReference type="InterPro" id="IPR043128">
    <property type="entry name" value="Rev_trsase/Diguanyl_cyclase"/>
</dbReference>
<evidence type="ECO:0000313" key="2">
    <source>
        <dbReference type="EMBL" id="QJA02183.1"/>
    </source>
</evidence>
<dbReference type="FunFam" id="3.30.70.270:FF:000001">
    <property type="entry name" value="Diguanylate cyclase domain protein"/>
    <property type="match status" value="1"/>
</dbReference>
<evidence type="ECO:0000313" key="3">
    <source>
        <dbReference type="Proteomes" id="UP000503330"/>
    </source>
</evidence>
<dbReference type="Gene3D" id="3.30.70.270">
    <property type="match status" value="1"/>
</dbReference>
<dbReference type="NCBIfam" id="TIGR00254">
    <property type="entry name" value="GGDEF"/>
    <property type="match status" value="1"/>
</dbReference>
<dbReference type="InterPro" id="IPR003018">
    <property type="entry name" value="GAF"/>
</dbReference>
<dbReference type="InterPro" id="IPR050469">
    <property type="entry name" value="Diguanylate_Cyclase"/>
</dbReference>
<dbReference type="Gene3D" id="3.30.450.40">
    <property type="match status" value="1"/>
</dbReference>
<dbReference type="InterPro" id="IPR029016">
    <property type="entry name" value="GAF-like_dom_sf"/>
</dbReference>
<reference evidence="2 3" key="1">
    <citation type="submission" date="2020-02" db="EMBL/GenBank/DDBJ databases">
        <authorList>
            <person name="Kociolek L.K."/>
            <person name="Ozer E.A."/>
        </authorList>
    </citation>
    <scope>NUCLEOTIDE SEQUENCE [LARGE SCALE GENOMIC DNA]</scope>
    <source>
        <strain evidence="2 3">ATCC 14501</strain>
    </source>
</reference>
<dbReference type="SUPFAM" id="SSF55781">
    <property type="entry name" value="GAF domain-like"/>
    <property type="match status" value="1"/>
</dbReference>